<gene>
    <name evidence="2" type="ORF">SAMN04490247_3050</name>
</gene>
<dbReference type="RefSeq" id="WP_093194707.1">
    <property type="nucleotide sequence ID" value="NZ_FNEV01000013.1"/>
</dbReference>
<evidence type="ECO:0000313" key="2">
    <source>
        <dbReference type="EMBL" id="SDJ73843.1"/>
    </source>
</evidence>
<accession>A0A1G8W6U3</accession>
<keyword evidence="1" id="KW-0812">Transmembrane</keyword>
<evidence type="ECO:0000256" key="1">
    <source>
        <dbReference type="SAM" id="Phobius"/>
    </source>
</evidence>
<keyword evidence="1" id="KW-0472">Membrane</keyword>
<dbReference type="STRING" id="86666.SAMN04490247_3050"/>
<proteinExistence type="predicted"/>
<sequence>MSVFLHELKKLWNPKVLLGVVLISLLFYEFFLSFEIEHFPNGRPALDIKRIYVEMIEDYGNEMNKAEFEDFQKKLQTAKKEAGIYLKNNDMAQELGVTSYEEYRNILNKAESGTDVYEKIDNLHAKIMFDKGVDVFWEIQGFETILSDYKQRGQLNMGGSMHFSVQKRVDKIYKETDFQSILPFQVYNNYVNLIKYTGILIMIVIFIVIGRLYLPDKKKGLLQLQYTTKMGRGLFWSKLSAGMVTTFILTTMYLGLFFLLYSRNETSMFWSSELSSFSLVGQMLSWYDFTFLEYIGVTVAIIYTLAFCTAAISAMISSIVPNYMTLVGFQIPVAILLALLISSFLLVHVFSIMNALWVYWLIFIGLVAGSGGILFFRSRREKRADIT</sequence>
<reference evidence="3" key="1">
    <citation type="submission" date="2016-10" db="EMBL/GenBank/DDBJ databases">
        <authorList>
            <person name="Varghese N."/>
            <person name="Submissions S."/>
        </authorList>
    </citation>
    <scope>NUCLEOTIDE SEQUENCE [LARGE SCALE GENOMIC DNA]</scope>
    <source>
        <strain evidence="3">DSM 4771</strain>
    </source>
</reference>
<dbReference type="Proteomes" id="UP000199225">
    <property type="component" value="Unassembled WGS sequence"/>
</dbReference>
<evidence type="ECO:0008006" key="4">
    <source>
        <dbReference type="Google" id="ProtNLM"/>
    </source>
</evidence>
<keyword evidence="1" id="KW-1133">Transmembrane helix</keyword>
<keyword evidence="3" id="KW-1185">Reference proteome</keyword>
<dbReference type="EMBL" id="FNEV01000013">
    <property type="protein sequence ID" value="SDJ73843.1"/>
    <property type="molecule type" value="Genomic_DNA"/>
</dbReference>
<feature type="transmembrane region" description="Helical" evidence="1">
    <location>
        <begin position="356"/>
        <end position="376"/>
    </location>
</feature>
<dbReference type="OrthoDB" id="2199615at2"/>
<feature type="transmembrane region" description="Helical" evidence="1">
    <location>
        <begin position="294"/>
        <end position="316"/>
    </location>
</feature>
<organism evidence="2 3">
    <name type="scientific">Salimicrobium halophilum</name>
    <dbReference type="NCBI Taxonomy" id="86666"/>
    <lineage>
        <taxon>Bacteria</taxon>
        <taxon>Bacillati</taxon>
        <taxon>Bacillota</taxon>
        <taxon>Bacilli</taxon>
        <taxon>Bacillales</taxon>
        <taxon>Bacillaceae</taxon>
        <taxon>Salimicrobium</taxon>
    </lineage>
</organism>
<name>A0A1G8W6U3_9BACI</name>
<feature type="transmembrane region" description="Helical" evidence="1">
    <location>
        <begin position="323"/>
        <end position="350"/>
    </location>
</feature>
<dbReference type="AlphaFoldDB" id="A0A1G8W6U3"/>
<feature type="transmembrane region" description="Helical" evidence="1">
    <location>
        <begin position="235"/>
        <end position="261"/>
    </location>
</feature>
<protein>
    <recommendedName>
        <fullName evidence="4">ABC-2 family transporter protein</fullName>
    </recommendedName>
</protein>
<evidence type="ECO:0000313" key="3">
    <source>
        <dbReference type="Proteomes" id="UP000199225"/>
    </source>
</evidence>
<feature type="transmembrane region" description="Helical" evidence="1">
    <location>
        <begin position="12"/>
        <end position="31"/>
    </location>
</feature>
<feature type="transmembrane region" description="Helical" evidence="1">
    <location>
        <begin position="193"/>
        <end position="214"/>
    </location>
</feature>